<evidence type="ECO:0000256" key="1">
    <source>
        <dbReference type="ARBA" id="ARBA00004906"/>
    </source>
</evidence>
<dbReference type="PROSITE" id="PS51125">
    <property type="entry name" value="NHL"/>
    <property type="match status" value="1"/>
</dbReference>
<dbReference type="InterPro" id="IPR044515">
    <property type="entry name" value="ABTB1"/>
</dbReference>
<comment type="pathway">
    <text evidence="1">Protein modification; protein ubiquitination.</text>
</comment>
<keyword evidence="2" id="KW-0677">Repeat</keyword>
<evidence type="ECO:0000256" key="3">
    <source>
        <dbReference type="ARBA" id="ARBA00023043"/>
    </source>
</evidence>
<proteinExistence type="predicted"/>
<dbReference type="PANTHER" id="PTHR46231">
    <property type="entry name" value="ANKYRIN REPEAT AND BTB/POZ DOMAIN-CONTAINING PROTEIN 1"/>
    <property type="match status" value="1"/>
</dbReference>
<feature type="repeat" description="NHL" evidence="4">
    <location>
        <begin position="232"/>
        <end position="262"/>
    </location>
</feature>
<keyword evidence="7" id="KW-1185">Reference proteome</keyword>
<name>A0ABY8TJ43_TETOB</name>
<dbReference type="InterPro" id="IPR011042">
    <property type="entry name" value="6-blade_b-propeller_TolB-like"/>
</dbReference>
<protein>
    <recommendedName>
        <fullName evidence="5">BTB domain-containing protein</fullName>
    </recommendedName>
</protein>
<dbReference type="SMART" id="SM00225">
    <property type="entry name" value="BTB"/>
    <property type="match status" value="1"/>
</dbReference>
<dbReference type="CDD" id="cd18186">
    <property type="entry name" value="BTB_POZ_ZBTB_KLHL-like"/>
    <property type="match status" value="1"/>
</dbReference>
<keyword evidence="3" id="KW-0040">ANK repeat</keyword>
<dbReference type="Proteomes" id="UP001244341">
    <property type="component" value="Chromosome 1b"/>
</dbReference>
<dbReference type="Pfam" id="PF00651">
    <property type="entry name" value="BTB"/>
    <property type="match status" value="1"/>
</dbReference>
<dbReference type="Pfam" id="PF01436">
    <property type="entry name" value="NHL"/>
    <property type="match status" value="2"/>
</dbReference>
<accession>A0ABY8TJ43</accession>
<reference evidence="6 7" key="1">
    <citation type="submission" date="2023-05" db="EMBL/GenBank/DDBJ databases">
        <title>A 100% complete, gapless, phased diploid assembly of the Scenedesmus obliquus UTEX 3031 genome.</title>
        <authorList>
            <person name="Biondi T.C."/>
            <person name="Hanschen E.R."/>
            <person name="Kwon T."/>
            <person name="Eng W."/>
            <person name="Kruse C.P.S."/>
            <person name="Koehler S.I."/>
            <person name="Kunde Y."/>
            <person name="Gleasner C.D."/>
            <person name="You Mak K.T."/>
            <person name="Polle J."/>
            <person name="Hovde B.T."/>
            <person name="Starkenburg S.R."/>
        </authorList>
    </citation>
    <scope>NUCLEOTIDE SEQUENCE [LARGE SCALE GENOMIC DNA]</scope>
    <source>
        <strain evidence="6 7">DOE0152z</strain>
    </source>
</reference>
<gene>
    <name evidence="6" type="ORF">OEZ85_008411</name>
</gene>
<dbReference type="SUPFAM" id="SSF54695">
    <property type="entry name" value="POZ domain"/>
    <property type="match status" value="1"/>
</dbReference>
<sequence length="491" mass="53706">MNSHLRQHGFNNPTGVCCIAPGRVLVAENGRYQLVHCHGSAYEQREPVAGNGKQGMDMVDNEAAADQARLFCPRFAVCASSQIVYFTDANCIRRFVPATKEVRTIAGVPAKLPNSSAADTSSSSSSKLSEAARFNAPWGLALDEDSGVLYVADSCNHAVKRVEIASGEVVNLVPSGSGLRYPIGLAIDRACEWLYCSDEGGIKRIEICSGTVSTWAGYSTGMQDGPGLSAKFSGPRGICLDYQGNLWVADRGNSCIRMITPEGIVSTVVPGGVVTQPYALDISHKGELLVTDAYQGVLHVFDLALQRPDHIKVPLSSYCSRMVALLEAAESADVTFEVCGERIKAHKLILTTQCDYFRKMLAPDQFAEGSTNTVKVQDTTPAAFKALLRYLYTDELRFSDDTILDVMLLAQKMVIARVLNHCLVHVRHNLSPRNVVAWLIWADEHSGFGELRCTAFNYLVSNFKDVRKDKQQLAHLLARRPDLVMDVMLGL</sequence>
<dbReference type="EMBL" id="CP126208">
    <property type="protein sequence ID" value="WIA08997.1"/>
    <property type="molecule type" value="Genomic_DNA"/>
</dbReference>
<organism evidence="6 7">
    <name type="scientific">Tetradesmus obliquus</name>
    <name type="common">Green alga</name>
    <name type="synonym">Acutodesmus obliquus</name>
    <dbReference type="NCBI Taxonomy" id="3088"/>
    <lineage>
        <taxon>Eukaryota</taxon>
        <taxon>Viridiplantae</taxon>
        <taxon>Chlorophyta</taxon>
        <taxon>core chlorophytes</taxon>
        <taxon>Chlorophyceae</taxon>
        <taxon>CS clade</taxon>
        <taxon>Sphaeropleales</taxon>
        <taxon>Scenedesmaceae</taxon>
        <taxon>Tetradesmus</taxon>
    </lineage>
</organism>
<dbReference type="PROSITE" id="PS50097">
    <property type="entry name" value="BTB"/>
    <property type="match status" value="1"/>
</dbReference>
<evidence type="ECO:0000259" key="5">
    <source>
        <dbReference type="PROSITE" id="PS50097"/>
    </source>
</evidence>
<evidence type="ECO:0000313" key="6">
    <source>
        <dbReference type="EMBL" id="WIA08997.1"/>
    </source>
</evidence>
<dbReference type="PANTHER" id="PTHR46231:SF1">
    <property type="entry name" value="ANKYRIN REPEAT AND BTB_POZ DOMAIN-CONTAINING PROTEIN 1"/>
    <property type="match status" value="1"/>
</dbReference>
<dbReference type="InterPro" id="IPR011333">
    <property type="entry name" value="SKP1/BTB/POZ_sf"/>
</dbReference>
<dbReference type="Gene3D" id="2.120.10.30">
    <property type="entry name" value="TolB, C-terminal domain"/>
    <property type="match status" value="2"/>
</dbReference>
<evidence type="ECO:0000313" key="7">
    <source>
        <dbReference type="Proteomes" id="UP001244341"/>
    </source>
</evidence>
<evidence type="ECO:0000256" key="4">
    <source>
        <dbReference type="PROSITE-ProRule" id="PRU00504"/>
    </source>
</evidence>
<dbReference type="CDD" id="cd14733">
    <property type="entry name" value="BACK"/>
    <property type="match status" value="1"/>
</dbReference>
<dbReference type="SUPFAM" id="SSF101898">
    <property type="entry name" value="NHL repeat"/>
    <property type="match status" value="1"/>
</dbReference>
<feature type="domain" description="BTB" evidence="5">
    <location>
        <begin position="332"/>
        <end position="400"/>
    </location>
</feature>
<evidence type="ECO:0000256" key="2">
    <source>
        <dbReference type="ARBA" id="ARBA00022737"/>
    </source>
</evidence>
<dbReference type="Gene3D" id="1.25.40.420">
    <property type="match status" value="1"/>
</dbReference>
<dbReference type="InterPro" id="IPR001258">
    <property type="entry name" value="NHL_repeat"/>
</dbReference>
<dbReference type="InterPro" id="IPR000210">
    <property type="entry name" value="BTB/POZ_dom"/>
</dbReference>
<dbReference type="Gene3D" id="3.30.710.10">
    <property type="entry name" value="Potassium Channel Kv1.1, Chain A"/>
    <property type="match status" value="1"/>
</dbReference>